<keyword evidence="1" id="KW-1133">Transmembrane helix</keyword>
<feature type="transmembrane region" description="Helical" evidence="1">
    <location>
        <begin position="233"/>
        <end position="251"/>
    </location>
</feature>
<protein>
    <submittedName>
        <fullName evidence="2">RsiW-degrading membrane proteinase PrsW (M82 family)</fullName>
    </submittedName>
</protein>
<dbReference type="GO" id="GO:0008233">
    <property type="term" value="F:peptidase activity"/>
    <property type="evidence" value="ECO:0007669"/>
    <property type="project" value="InterPro"/>
</dbReference>
<dbReference type="Proteomes" id="UP000533269">
    <property type="component" value="Unassembled WGS sequence"/>
</dbReference>
<feature type="transmembrane region" description="Helical" evidence="1">
    <location>
        <begin position="75"/>
        <end position="95"/>
    </location>
</feature>
<feature type="transmembrane region" description="Helical" evidence="1">
    <location>
        <begin position="210"/>
        <end position="227"/>
    </location>
</feature>
<keyword evidence="1" id="KW-0812">Transmembrane</keyword>
<feature type="transmembrane region" description="Helical" evidence="1">
    <location>
        <begin position="43"/>
        <end position="63"/>
    </location>
</feature>
<reference evidence="2 3" key="2">
    <citation type="submission" date="2020-08" db="EMBL/GenBank/DDBJ databases">
        <authorList>
            <person name="Partida-Martinez L."/>
            <person name="Huntemann M."/>
            <person name="Clum A."/>
            <person name="Wang J."/>
            <person name="Palaniappan K."/>
            <person name="Ritter S."/>
            <person name="Chen I.-M."/>
            <person name="Stamatis D."/>
            <person name="Reddy T."/>
            <person name="O'Malley R."/>
            <person name="Daum C."/>
            <person name="Shapiro N."/>
            <person name="Ivanova N."/>
            <person name="Kyrpides N."/>
            <person name="Woyke T."/>
        </authorList>
    </citation>
    <scope>NUCLEOTIDE SEQUENCE [LARGE SCALE GENOMIC DNA]</scope>
    <source>
        <strain evidence="2 3">AS2.23</strain>
    </source>
</reference>
<reference evidence="2 3" key="1">
    <citation type="submission" date="2020-08" db="EMBL/GenBank/DDBJ databases">
        <title>The Agave Microbiome: Exploring the role of microbial communities in plant adaptations to desert environments.</title>
        <authorList>
            <person name="Partida-Martinez L.P."/>
        </authorList>
    </citation>
    <scope>NUCLEOTIDE SEQUENCE [LARGE SCALE GENOMIC DNA]</scope>
    <source>
        <strain evidence="2 3">AS2.23</strain>
    </source>
</reference>
<comment type="caution">
    <text evidence="2">The sequence shown here is derived from an EMBL/GenBank/DDBJ whole genome shotgun (WGS) entry which is preliminary data.</text>
</comment>
<dbReference type="PANTHER" id="PTHR36844:SF1">
    <property type="entry name" value="PROTEASE PRSW"/>
    <property type="match status" value="1"/>
</dbReference>
<dbReference type="InterPro" id="IPR026898">
    <property type="entry name" value="PrsW"/>
</dbReference>
<dbReference type="Pfam" id="PF13367">
    <property type="entry name" value="PrsW-protease"/>
    <property type="match status" value="1"/>
</dbReference>
<accession>A0A7W4TQ65</accession>
<name>A0A7W4TQ65_KINRA</name>
<gene>
    <name evidence="2" type="ORF">FHR75_003484</name>
</gene>
<feature type="transmembrane region" description="Helical" evidence="1">
    <location>
        <begin position="107"/>
        <end position="130"/>
    </location>
</feature>
<evidence type="ECO:0000256" key="1">
    <source>
        <dbReference type="SAM" id="Phobius"/>
    </source>
</evidence>
<evidence type="ECO:0000313" key="3">
    <source>
        <dbReference type="Proteomes" id="UP000533269"/>
    </source>
</evidence>
<feature type="transmembrane region" description="Helical" evidence="1">
    <location>
        <begin position="179"/>
        <end position="198"/>
    </location>
</feature>
<proteinExistence type="predicted"/>
<organism evidence="2 3">
    <name type="scientific">Kineococcus radiotolerans</name>
    <dbReference type="NCBI Taxonomy" id="131568"/>
    <lineage>
        <taxon>Bacteria</taxon>
        <taxon>Bacillati</taxon>
        <taxon>Actinomycetota</taxon>
        <taxon>Actinomycetes</taxon>
        <taxon>Kineosporiales</taxon>
        <taxon>Kineosporiaceae</taxon>
        <taxon>Kineococcus</taxon>
    </lineage>
</organism>
<keyword evidence="1" id="KW-0472">Membrane</keyword>
<sequence length="271" mass="28515">MIEQTPRRARGLRRLSWIAVLALGVVSYVVVLEVMVSTRNLNFFPSLLLIGAVTVPLTVLVFAENGGRRIPAPGWTVAGTAIAGGIVGTVTAGVLEYRSEQQLGAAAMLLVGFIEEGAKLVVPLVVVLLARPRDPRAGIVIGIASGTGFAVLETMGYGFQELLRAQDVAAVHQELLLRALLSPAGHVAWTGFTVAALWRVPTAARRGRALAAFLGAYLAAVVLHTVWDVSGSLPVHVVVVVVSVAVLLVLVHRAHVSRGAEDRRAALAAGR</sequence>
<feature type="transmembrane region" description="Helical" evidence="1">
    <location>
        <begin position="12"/>
        <end position="31"/>
    </location>
</feature>
<feature type="transmembrane region" description="Helical" evidence="1">
    <location>
        <begin position="137"/>
        <end position="159"/>
    </location>
</feature>
<dbReference type="EMBL" id="JACHVY010000003">
    <property type="protein sequence ID" value="MBB2902653.1"/>
    <property type="molecule type" value="Genomic_DNA"/>
</dbReference>
<dbReference type="PANTHER" id="PTHR36844">
    <property type="entry name" value="PROTEASE PRSW"/>
    <property type="match status" value="1"/>
</dbReference>
<dbReference type="RefSeq" id="WP_183392370.1">
    <property type="nucleotide sequence ID" value="NZ_JACHVY010000003.1"/>
</dbReference>
<dbReference type="AlphaFoldDB" id="A0A7W4TQ65"/>
<evidence type="ECO:0000313" key="2">
    <source>
        <dbReference type="EMBL" id="MBB2902653.1"/>
    </source>
</evidence>